<sequence length="168" mass="18336">MTVVVEDIATALGQDPPAPGTTQYDQWTMWINDASMLINAEATRRGVDPTALDPTVVDYVTREAVVAQVRRPDDATSVEIAVDDGREARRYSSSRGRVAILPEWWELLFPTAPKSGKAYAVDTVAQRAVVHADVCSANQYANVPYWYAGFCTCGADIAGYPLYETEGS</sequence>
<dbReference type="RefSeq" id="WP_353707610.1">
    <property type="nucleotide sequence ID" value="NZ_CP159290.1"/>
</dbReference>
<accession>A0AAU8FZ68</accession>
<dbReference type="EMBL" id="CP159290">
    <property type="protein sequence ID" value="XCH29312.1"/>
    <property type="molecule type" value="Genomic_DNA"/>
</dbReference>
<gene>
    <name evidence="1" type="ORF">ABRQ22_17265</name>
</gene>
<reference evidence="1" key="1">
    <citation type="submission" date="2024-06" db="EMBL/GenBank/DDBJ databases">
        <title>Complete genome sequence of the cellulolytic actinobacterium, Cellulosimicrobium ES-005.</title>
        <authorList>
            <person name="Matthews C.T."/>
            <person name="Underwood K.D."/>
            <person name="Ghanchi K.M."/>
            <person name="Fields S.D."/>
            <person name="Gardner S.G."/>
        </authorList>
    </citation>
    <scope>NUCLEOTIDE SEQUENCE</scope>
    <source>
        <strain evidence="1">ES-005</strain>
    </source>
</reference>
<dbReference type="AlphaFoldDB" id="A0AAU8FZ68"/>
<protein>
    <recommendedName>
        <fullName evidence="2">Head-to-tail adaptor</fullName>
    </recommendedName>
</protein>
<evidence type="ECO:0008006" key="2">
    <source>
        <dbReference type="Google" id="ProtNLM"/>
    </source>
</evidence>
<proteinExistence type="predicted"/>
<evidence type="ECO:0000313" key="1">
    <source>
        <dbReference type="EMBL" id="XCH29312.1"/>
    </source>
</evidence>
<name>A0AAU8FZ68_9MICO</name>
<organism evidence="1">
    <name type="scientific">Cellulosimicrobium sp. ES-005</name>
    <dbReference type="NCBI Taxonomy" id="3163031"/>
    <lineage>
        <taxon>Bacteria</taxon>
        <taxon>Bacillati</taxon>
        <taxon>Actinomycetota</taxon>
        <taxon>Actinomycetes</taxon>
        <taxon>Micrococcales</taxon>
        <taxon>Promicromonosporaceae</taxon>
        <taxon>Cellulosimicrobium</taxon>
    </lineage>
</organism>